<proteinExistence type="predicted"/>
<comment type="caution">
    <text evidence="1">The sequence shown here is derived from an EMBL/GenBank/DDBJ whole genome shotgun (WGS) entry which is preliminary data.</text>
</comment>
<dbReference type="PANTHER" id="PTHR46880:SF5">
    <property type="entry name" value="DUF4371 DOMAIN-CONTAINING PROTEIN"/>
    <property type="match status" value="1"/>
</dbReference>
<dbReference type="PANTHER" id="PTHR46880">
    <property type="entry name" value="RAS-ASSOCIATING DOMAIN-CONTAINING PROTEIN"/>
    <property type="match status" value="1"/>
</dbReference>
<dbReference type="EMBL" id="JAIZAY010000001">
    <property type="protein sequence ID" value="KAJ8050285.1"/>
    <property type="molecule type" value="Genomic_DNA"/>
</dbReference>
<reference evidence="1" key="1">
    <citation type="submission" date="2021-10" db="EMBL/GenBank/DDBJ databases">
        <title>Tropical sea cucumber genome reveals ecological adaptation and Cuvierian tubules defense mechanism.</title>
        <authorList>
            <person name="Chen T."/>
        </authorList>
    </citation>
    <scope>NUCLEOTIDE SEQUENCE</scope>
    <source>
        <strain evidence="1">Nanhai2018</strain>
        <tissue evidence="1">Muscle</tissue>
    </source>
</reference>
<accession>A0A9Q1CT04</accession>
<gene>
    <name evidence="1" type="ORF">HOLleu_03426</name>
</gene>
<name>A0A9Q1CT04_HOLLE</name>
<sequence length="234" mass="25972">MINESTDISITHKMVVYTKLMNCSGRSEIHFLKNIEVCDGTAEGIYSKLKDVCADFEIPLQKVKGFCSDGASVMVGRKTGVSARLKSDSSGLVSSVHCVAHRLAFAASQAIEGIPFLEKLQTSISKLFQYIRSSTNRMHKFTELQDMLDDEKVQLVAVHQVRWLSMHRAVRALHKSFPSVLLLLEHDASEDKVTAHGLHSFLNKSVALLSVALLRDVLSIITTLSTVFFLKEGH</sequence>
<dbReference type="OrthoDB" id="10000786at2759"/>
<evidence type="ECO:0000313" key="2">
    <source>
        <dbReference type="Proteomes" id="UP001152320"/>
    </source>
</evidence>
<organism evidence="1 2">
    <name type="scientific">Holothuria leucospilota</name>
    <name type="common">Black long sea cucumber</name>
    <name type="synonym">Mertensiothuria leucospilota</name>
    <dbReference type="NCBI Taxonomy" id="206669"/>
    <lineage>
        <taxon>Eukaryota</taxon>
        <taxon>Metazoa</taxon>
        <taxon>Echinodermata</taxon>
        <taxon>Eleutherozoa</taxon>
        <taxon>Echinozoa</taxon>
        <taxon>Holothuroidea</taxon>
        <taxon>Aspidochirotacea</taxon>
        <taxon>Aspidochirotida</taxon>
        <taxon>Holothuriidae</taxon>
        <taxon>Holothuria</taxon>
    </lineage>
</organism>
<dbReference type="InterPro" id="IPR012337">
    <property type="entry name" value="RNaseH-like_sf"/>
</dbReference>
<protein>
    <submittedName>
        <fullName evidence="1">Uncharacterized protein</fullName>
    </submittedName>
</protein>
<keyword evidence="2" id="KW-1185">Reference proteome</keyword>
<dbReference type="SUPFAM" id="SSF53098">
    <property type="entry name" value="Ribonuclease H-like"/>
    <property type="match status" value="1"/>
</dbReference>
<dbReference type="Proteomes" id="UP001152320">
    <property type="component" value="Chromosome 1"/>
</dbReference>
<evidence type="ECO:0000313" key="1">
    <source>
        <dbReference type="EMBL" id="KAJ8050285.1"/>
    </source>
</evidence>
<dbReference type="AlphaFoldDB" id="A0A9Q1CT04"/>